<keyword evidence="2" id="KW-1185">Reference proteome</keyword>
<name>B8D1P8_HALOH</name>
<dbReference type="SUPFAM" id="SSF82771">
    <property type="entry name" value="GIY-YIG endonuclease"/>
    <property type="match status" value="1"/>
</dbReference>
<evidence type="ECO:0008006" key="3">
    <source>
        <dbReference type="Google" id="ProtNLM"/>
    </source>
</evidence>
<dbReference type="eggNOG" id="ENOG502Z9J4">
    <property type="taxonomic scope" value="Bacteria"/>
</dbReference>
<dbReference type="RefSeq" id="WP_012635313.1">
    <property type="nucleotide sequence ID" value="NC_011899.1"/>
</dbReference>
<dbReference type="STRING" id="373903.Hore_03640"/>
<reference evidence="1 2" key="1">
    <citation type="journal article" date="2009" name="PLoS ONE">
        <title>Genome analysis of the anaerobic thermohalophilic bacterium Halothermothrix orenii.</title>
        <authorList>
            <person name="Mavromatis K."/>
            <person name="Ivanova N."/>
            <person name="Anderson I."/>
            <person name="Lykidis A."/>
            <person name="Hooper S.D."/>
            <person name="Sun H."/>
            <person name="Kunin V."/>
            <person name="Lapidus A."/>
            <person name="Hugenholtz P."/>
            <person name="Patel B."/>
            <person name="Kyrpides N.C."/>
        </authorList>
    </citation>
    <scope>NUCLEOTIDE SEQUENCE [LARGE SCALE GENOMIC DNA]</scope>
    <source>
        <strain evidence="2">H 168 / OCM 544 / DSM 9562</strain>
    </source>
</reference>
<sequence length="280" mass="32692">MLLKEILDIRGLTNYKIKLVRHNVNREYIKKIMNNGNFNLYQSVHKTNIFKGYDYIITFTNLERTKASLYGVYKVKGVEKIQELPEEICFIKEPESWDKGPFYKYRIEEVNLLSDLKKRLVIDWGAATRSWHQKKLNKEVIEIFPVGFVKTFPGYQNVILSFKELSRIVNNPDSNREWKSALSSVYGVYLILDITDGKQYVGSAYGEEGIWGRWKCYVKTKHGNNKLLIDLLKSDPDRYKHFQFSILDILPITSMKEEVINLESITKEKLGSNVFGLNAN</sequence>
<dbReference type="Proteomes" id="UP000000719">
    <property type="component" value="Chromosome"/>
</dbReference>
<accession>B8D1P8</accession>
<dbReference type="EMBL" id="CP001098">
    <property type="protein sequence ID" value="ACL69125.1"/>
    <property type="molecule type" value="Genomic_DNA"/>
</dbReference>
<gene>
    <name evidence="1" type="ordered locus">Hore_03640</name>
</gene>
<dbReference type="KEGG" id="hor:Hore_03640"/>
<protein>
    <recommendedName>
        <fullName evidence="3">GIY-YIG domain-containing protein</fullName>
    </recommendedName>
</protein>
<dbReference type="AlphaFoldDB" id="B8D1P8"/>
<proteinExistence type="predicted"/>
<dbReference type="HOGENOM" id="CLU_061953_1_0_9"/>
<dbReference type="Gene3D" id="3.40.1440.10">
    <property type="entry name" value="GIY-YIG endonuclease"/>
    <property type="match status" value="1"/>
</dbReference>
<dbReference type="CDD" id="cd10446">
    <property type="entry name" value="GIY-YIG_unchar_1"/>
    <property type="match status" value="1"/>
</dbReference>
<evidence type="ECO:0000313" key="2">
    <source>
        <dbReference type="Proteomes" id="UP000000719"/>
    </source>
</evidence>
<dbReference type="InterPro" id="IPR035901">
    <property type="entry name" value="GIY-YIG_endonuc_sf"/>
</dbReference>
<organism evidence="1 2">
    <name type="scientific">Halothermothrix orenii (strain H 168 / OCM 544 / DSM 9562)</name>
    <dbReference type="NCBI Taxonomy" id="373903"/>
    <lineage>
        <taxon>Bacteria</taxon>
        <taxon>Bacillati</taxon>
        <taxon>Bacillota</taxon>
        <taxon>Clostridia</taxon>
        <taxon>Halanaerobiales</taxon>
        <taxon>Halothermotrichaceae</taxon>
        <taxon>Halothermothrix</taxon>
    </lineage>
</organism>
<dbReference type="OrthoDB" id="89044at2"/>
<evidence type="ECO:0000313" key="1">
    <source>
        <dbReference type="EMBL" id="ACL69125.1"/>
    </source>
</evidence>